<evidence type="ECO:0000313" key="1">
    <source>
        <dbReference type="EMBL" id="CAG8690044.1"/>
    </source>
</evidence>
<evidence type="ECO:0000313" key="2">
    <source>
        <dbReference type="Proteomes" id="UP000789366"/>
    </source>
</evidence>
<feature type="non-terminal residue" evidence="1">
    <location>
        <position position="1"/>
    </location>
</feature>
<reference evidence="1" key="1">
    <citation type="submission" date="2021-06" db="EMBL/GenBank/DDBJ databases">
        <authorList>
            <person name="Kallberg Y."/>
            <person name="Tangrot J."/>
            <person name="Rosling A."/>
        </authorList>
    </citation>
    <scope>NUCLEOTIDE SEQUENCE</scope>
    <source>
        <strain evidence="1">28 12/20/2015</strain>
    </source>
</reference>
<name>A0ACA9P5K9_9GLOM</name>
<gene>
    <name evidence="1" type="ORF">SPELUC_LOCUS10700</name>
</gene>
<organism evidence="1 2">
    <name type="scientific">Cetraspora pellucida</name>
    <dbReference type="NCBI Taxonomy" id="1433469"/>
    <lineage>
        <taxon>Eukaryota</taxon>
        <taxon>Fungi</taxon>
        <taxon>Fungi incertae sedis</taxon>
        <taxon>Mucoromycota</taxon>
        <taxon>Glomeromycotina</taxon>
        <taxon>Glomeromycetes</taxon>
        <taxon>Diversisporales</taxon>
        <taxon>Gigasporaceae</taxon>
        <taxon>Cetraspora</taxon>
    </lineage>
</organism>
<dbReference type="EMBL" id="CAJVPW010020643">
    <property type="protein sequence ID" value="CAG8690044.1"/>
    <property type="molecule type" value="Genomic_DNA"/>
</dbReference>
<proteinExistence type="predicted"/>
<accession>A0ACA9P5K9</accession>
<dbReference type="Proteomes" id="UP000789366">
    <property type="component" value="Unassembled WGS sequence"/>
</dbReference>
<sequence length="100" mass="11730">SLQPFLQILKQRYHEWPEHQQIAVYKTLNDIIDASLTVLQNLQVVRTKRHPSGAPNWQQTNTTKRDPSGFELVEHKVRQCNHYNQPSHNARTCLTRNSTE</sequence>
<protein>
    <submittedName>
        <fullName evidence="1">5805_t:CDS:1</fullName>
    </submittedName>
</protein>
<keyword evidence="2" id="KW-1185">Reference proteome</keyword>
<comment type="caution">
    <text evidence="1">The sequence shown here is derived from an EMBL/GenBank/DDBJ whole genome shotgun (WGS) entry which is preliminary data.</text>
</comment>